<dbReference type="Proteomes" id="UP000696485">
    <property type="component" value="Unassembled WGS sequence"/>
</dbReference>
<dbReference type="EMBL" id="JAAAUY010001061">
    <property type="protein sequence ID" value="KAF9324598.1"/>
    <property type="molecule type" value="Genomic_DNA"/>
</dbReference>
<protein>
    <submittedName>
        <fullName evidence="2">Uncharacterized protein</fullName>
    </submittedName>
</protein>
<feature type="non-terminal residue" evidence="2">
    <location>
        <position position="489"/>
    </location>
</feature>
<reference evidence="2" key="1">
    <citation type="journal article" date="2020" name="Fungal Divers.">
        <title>Resolving the Mortierellaceae phylogeny through synthesis of multi-gene phylogenetics and phylogenomics.</title>
        <authorList>
            <person name="Vandepol N."/>
            <person name="Liber J."/>
            <person name="Desiro A."/>
            <person name="Na H."/>
            <person name="Kennedy M."/>
            <person name="Barry K."/>
            <person name="Grigoriev I.V."/>
            <person name="Miller A.N."/>
            <person name="O'Donnell K."/>
            <person name="Stajich J.E."/>
            <person name="Bonito G."/>
        </authorList>
    </citation>
    <scope>NUCLEOTIDE SEQUENCE</scope>
    <source>
        <strain evidence="2">NVP1</strain>
    </source>
</reference>
<dbReference type="InterPro" id="IPR036930">
    <property type="entry name" value="WGR_dom_sf"/>
</dbReference>
<accession>A0A9P5VHV1</accession>
<sequence>TDYKLDGPHETIESAKSAFQVTYKERFGLEWETRETTVSEQWTYEVKTYETYEEIEYVEEVVEETEAVTLIEQEREIVVQEQSEHVAVTEGEEIIKFVTTVKETGVIAQPAVSKGSSWFRRLASGADAVASGALTQVDGVWKRTVEVLTTRKAHVDAVAPIAKTSYVYYDNEVYDSVLIEQSTGVKHITQLLYDTKTSAYYVYVRWGETDYKLDGPYKTIEAAKAAFHVTYKERFGLEWETRETTVSERWTYEVKTYETFEETEYIEEVVEDYEVKEIVAREQQVIVDGKIVSTEQSVSSSHDDTVVRTVSEQVVSHEDSASSSSRGGAFVFGGSSSYEYTQTQSEEETKKSTFLANLPTLNAGINADTGAAIGVIDLTSGTAETLRELPAHLRPRAWVSLHVGGWQNAPHELEGFMRLDDQSGQRLMESARDEAQGKAQESTPIDNMSLPEIVGLFAQKLYGHFGEELPKELEMEKLRDLARGLPGRH</sequence>
<feature type="compositionally biased region" description="Basic and acidic residues" evidence="1">
    <location>
        <begin position="424"/>
        <end position="436"/>
    </location>
</feature>
<evidence type="ECO:0000313" key="3">
    <source>
        <dbReference type="Proteomes" id="UP000696485"/>
    </source>
</evidence>
<dbReference type="SUPFAM" id="SSF142921">
    <property type="entry name" value="WGR domain-like"/>
    <property type="match status" value="1"/>
</dbReference>
<evidence type="ECO:0000256" key="1">
    <source>
        <dbReference type="SAM" id="MobiDB-lite"/>
    </source>
</evidence>
<proteinExistence type="predicted"/>
<name>A0A9P5VHV1_9FUNG</name>
<organism evidence="2 3">
    <name type="scientific">Podila minutissima</name>
    <dbReference type="NCBI Taxonomy" id="64525"/>
    <lineage>
        <taxon>Eukaryota</taxon>
        <taxon>Fungi</taxon>
        <taxon>Fungi incertae sedis</taxon>
        <taxon>Mucoromycota</taxon>
        <taxon>Mortierellomycotina</taxon>
        <taxon>Mortierellomycetes</taxon>
        <taxon>Mortierellales</taxon>
        <taxon>Mortierellaceae</taxon>
        <taxon>Podila</taxon>
    </lineage>
</organism>
<keyword evidence="3" id="KW-1185">Reference proteome</keyword>
<feature type="region of interest" description="Disordered" evidence="1">
    <location>
        <begin position="424"/>
        <end position="444"/>
    </location>
</feature>
<evidence type="ECO:0000313" key="2">
    <source>
        <dbReference type="EMBL" id="KAF9324598.1"/>
    </source>
</evidence>
<gene>
    <name evidence="2" type="ORF">BG006_000393</name>
</gene>
<dbReference type="AlphaFoldDB" id="A0A9P5VHV1"/>
<comment type="caution">
    <text evidence="2">The sequence shown here is derived from an EMBL/GenBank/DDBJ whole genome shotgun (WGS) entry which is preliminary data.</text>
</comment>